<keyword evidence="2" id="KW-1185">Reference proteome</keyword>
<dbReference type="AlphaFoldDB" id="A0A9E2W6N0"/>
<name>A0A9E2W6N0_9BACT</name>
<evidence type="ECO:0000313" key="1">
    <source>
        <dbReference type="EMBL" id="MBV4360018.1"/>
    </source>
</evidence>
<comment type="caution">
    <text evidence="1">The sequence shown here is derived from an EMBL/GenBank/DDBJ whole genome shotgun (WGS) entry which is preliminary data.</text>
</comment>
<organism evidence="1 2">
    <name type="scientific">Pinibacter aurantiacus</name>
    <dbReference type="NCBI Taxonomy" id="2851599"/>
    <lineage>
        <taxon>Bacteria</taxon>
        <taxon>Pseudomonadati</taxon>
        <taxon>Bacteroidota</taxon>
        <taxon>Chitinophagia</taxon>
        <taxon>Chitinophagales</taxon>
        <taxon>Chitinophagaceae</taxon>
        <taxon>Pinibacter</taxon>
    </lineage>
</organism>
<evidence type="ECO:0000313" key="2">
    <source>
        <dbReference type="Proteomes" id="UP000812270"/>
    </source>
</evidence>
<reference evidence="1" key="1">
    <citation type="submission" date="2021-06" db="EMBL/GenBank/DDBJ databases">
        <authorList>
            <person name="Huq M.A."/>
        </authorList>
    </citation>
    <scope>NUCLEOTIDE SEQUENCE</scope>
    <source>
        <strain evidence="1">MAH-26</strain>
    </source>
</reference>
<sequence>MKTKGLLFGLIAIVSTFTLGSCKKDNTPSNSFSYNSQSYETLYAFGAGESSGSASYTDVTFLSYNPTLSATTTKVSAGFIEFGSFPLAAGTYTYKAFDDPAFDATKNFADADFGINMNFKDGDYDDASGTQLNEADITSGTITVEKSGDVYTFTYNITYKTGTVSGRYNGKVTGL</sequence>
<protein>
    <submittedName>
        <fullName evidence="1">Uncharacterized protein</fullName>
    </submittedName>
</protein>
<proteinExistence type="predicted"/>
<gene>
    <name evidence="1" type="ORF">KTO63_22825</name>
</gene>
<accession>A0A9E2W6N0</accession>
<dbReference type="PROSITE" id="PS51257">
    <property type="entry name" value="PROKAR_LIPOPROTEIN"/>
    <property type="match status" value="1"/>
</dbReference>
<dbReference type="EMBL" id="JAHSPG010000016">
    <property type="protein sequence ID" value="MBV4360018.1"/>
    <property type="molecule type" value="Genomic_DNA"/>
</dbReference>
<dbReference type="RefSeq" id="WP_217794271.1">
    <property type="nucleotide sequence ID" value="NZ_JAHSPG010000016.1"/>
</dbReference>
<dbReference type="Proteomes" id="UP000812270">
    <property type="component" value="Unassembled WGS sequence"/>
</dbReference>